<accession>A0A6A4GUZ7</accession>
<proteinExistence type="predicted"/>
<feature type="non-terminal residue" evidence="1">
    <location>
        <position position="1"/>
    </location>
</feature>
<dbReference type="SUPFAM" id="SSF56219">
    <property type="entry name" value="DNase I-like"/>
    <property type="match status" value="1"/>
</dbReference>
<reference evidence="1" key="1">
    <citation type="journal article" date="2019" name="Environ. Microbiol.">
        <title>Fungal ecological strategies reflected in gene transcription - a case study of two litter decomposers.</title>
        <authorList>
            <person name="Barbi F."/>
            <person name="Kohler A."/>
            <person name="Barry K."/>
            <person name="Baskaran P."/>
            <person name="Daum C."/>
            <person name="Fauchery L."/>
            <person name="Ihrmark K."/>
            <person name="Kuo A."/>
            <person name="LaButti K."/>
            <person name="Lipzen A."/>
            <person name="Morin E."/>
            <person name="Grigoriev I.V."/>
            <person name="Henrissat B."/>
            <person name="Lindahl B."/>
            <person name="Martin F."/>
        </authorList>
    </citation>
    <scope>NUCLEOTIDE SEQUENCE</scope>
    <source>
        <strain evidence="1">JB14</strain>
    </source>
</reference>
<evidence type="ECO:0000313" key="2">
    <source>
        <dbReference type="Proteomes" id="UP000799118"/>
    </source>
</evidence>
<dbReference type="Gene3D" id="3.60.10.10">
    <property type="entry name" value="Endonuclease/exonuclease/phosphatase"/>
    <property type="match status" value="1"/>
</dbReference>
<feature type="non-terminal residue" evidence="1">
    <location>
        <position position="118"/>
    </location>
</feature>
<dbReference type="Proteomes" id="UP000799118">
    <property type="component" value="Unassembled WGS sequence"/>
</dbReference>
<gene>
    <name evidence="1" type="ORF">BT96DRAFT_759488</name>
</gene>
<protein>
    <recommendedName>
        <fullName evidence="3">Endonuclease/exonuclease/phosphatase domain-containing protein</fullName>
    </recommendedName>
</protein>
<dbReference type="OrthoDB" id="2840473at2759"/>
<dbReference type="EMBL" id="ML769690">
    <property type="protein sequence ID" value="KAE9389571.1"/>
    <property type="molecule type" value="Genomic_DNA"/>
</dbReference>
<name>A0A6A4GUZ7_9AGAR</name>
<evidence type="ECO:0008006" key="3">
    <source>
        <dbReference type="Google" id="ProtNLM"/>
    </source>
</evidence>
<keyword evidence="2" id="KW-1185">Reference proteome</keyword>
<sequence length="118" mass="13536">LTITQINTCKSDTSMHDFLHGNQGHSHIIAFQEPWIDFQGMTRALFHYTTIYPTNHFRDFREKCTRLVLMISAQIPTGSWTQIPIDNPDVTAIQMEGDFGTIRLFNIYSDGDNDEAVN</sequence>
<dbReference type="InterPro" id="IPR036691">
    <property type="entry name" value="Endo/exonu/phosph_ase_sf"/>
</dbReference>
<organism evidence="1 2">
    <name type="scientific">Gymnopus androsaceus JB14</name>
    <dbReference type="NCBI Taxonomy" id="1447944"/>
    <lineage>
        <taxon>Eukaryota</taxon>
        <taxon>Fungi</taxon>
        <taxon>Dikarya</taxon>
        <taxon>Basidiomycota</taxon>
        <taxon>Agaricomycotina</taxon>
        <taxon>Agaricomycetes</taxon>
        <taxon>Agaricomycetidae</taxon>
        <taxon>Agaricales</taxon>
        <taxon>Marasmiineae</taxon>
        <taxon>Omphalotaceae</taxon>
        <taxon>Gymnopus</taxon>
    </lineage>
</organism>
<evidence type="ECO:0000313" key="1">
    <source>
        <dbReference type="EMBL" id="KAE9389571.1"/>
    </source>
</evidence>
<dbReference type="AlphaFoldDB" id="A0A6A4GUZ7"/>